<name>A0ABV1GAU7_9FIRM</name>
<dbReference type="NCBIfam" id="TIGR02669">
    <property type="entry name" value="SpoIID_LytB"/>
    <property type="match status" value="1"/>
</dbReference>
<evidence type="ECO:0000259" key="2">
    <source>
        <dbReference type="Pfam" id="PF08486"/>
    </source>
</evidence>
<proteinExistence type="predicted"/>
<dbReference type="Proteomes" id="UP001477672">
    <property type="component" value="Unassembled WGS sequence"/>
</dbReference>
<dbReference type="NCBIfam" id="TIGR02870">
    <property type="entry name" value="spore_II_D"/>
    <property type="match status" value="1"/>
</dbReference>
<accession>A0ABV1GAU7</accession>
<dbReference type="RefSeq" id="WP_349214141.1">
    <property type="nucleotide sequence ID" value="NZ_JBBMFA010000023.1"/>
</dbReference>
<evidence type="ECO:0000256" key="1">
    <source>
        <dbReference type="SAM" id="MobiDB-lite"/>
    </source>
</evidence>
<protein>
    <submittedName>
        <fullName evidence="3">Stage II sporulation protein D</fullName>
    </submittedName>
</protein>
<gene>
    <name evidence="3" type="primary">spoIID</name>
    <name evidence="3" type="ORF">WMO24_00670</name>
</gene>
<dbReference type="InterPro" id="IPR013693">
    <property type="entry name" value="SpoIID/LytB_N"/>
</dbReference>
<comment type="caution">
    <text evidence="3">The sequence shown here is derived from an EMBL/GenBank/DDBJ whole genome shotgun (WGS) entry which is preliminary data.</text>
</comment>
<feature type="domain" description="Sporulation stage II protein D amidase enhancer LytB N-terminal" evidence="2">
    <location>
        <begin position="61"/>
        <end position="122"/>
    </location>
</feature>
<evidence type="ECO:0000313" key="3">
    <source>
        <dbReference type="EMBL" id="MEQ2518961.1"/>
    </source>
</evidence>
<dbReference type="Pfam" id="PF08486">
    <property type="entry name" value="SpoIID"/>
    <property type="match status" value="1"/>
</dbReference>
<evidence type="ECO:0000313" key="4">
    <source>
        <dbReference type="Proteomes" id="UP001477672"/>
    </source>
</evidence>
<dbReference type="EMBL" id="JBBMFA010000023">
    <property type="protein sequence ID" value="MEQ2518961.1"/>
    <property type="molecule type" value="Genomic_DNA"/>
</dbReference>
<dbReference type="InterPro" id="IPR014225">
    <property type="entry name" value="Spore_II_D_firmicutes"/>
</dbReference>
<sequence>MKKTLPLILLFALLVYLLPMVTLLIPHPSGSSDSASSPAPSTSSATSTAESEDPLLILDEDTDTVMTVSMRDYVLGAVAAEMPMTYSDEALRAQAVAAHSYALAVKAQCDGSDPTLKGAYFKADPVRRVGFVTDEVMQRLWGDDYEENKARLESVVTPVLDRVLLYDGQPALACYHAISNGVTESSEAVWGTALPYLVSVDSSLDLQSSDYEQTITMTAQEVSECLLSSFAGLDLSGDPSGWFTQLELSDAGYVQKVHIGPVICKGSDVRTALSLRSAAFTITYTEDKVFSITTHGYGHGVGMSQYGANAMALSGKTFEEILAHYYPGTQLSQ</sequence>
<feature type="compositionally biased region" description="Low complexity" evidence="1">
    <location>
        <begin position="29"/>
        <end position="49"/>
    </location>
</feature>
<organism evidence="3 4">
    <name type="scientific">Ruthenibacterium intestinale</name>
    <dbReference type="NCBI Taxonomy" id="3133163"/>
    <lineage>
        <taxon>Bacteria</taxon>
        <taxon>Bacillati</taxon>
        <taxon>Bacillota</taxon>
        <taxon>Clostridia</taxon>
        <taxon>Eubacteriales</taxon>
        <taxon>Oscillospiraceae</taxon>
        <taxon>Ruthenibacterium</taxon>
    </lineage>
</organism>
<keyword evidence="4" id="KW-1185">Reference proteome</keyword>
<feature type="region of interest" description="Disordered" evidence="1">
    <location>
        <begin position="29"/>
        <end position="54"/>
    </location>
</feature>
<reference evidence="3 4" key="1">
    <citation type="submission" date="2024-03" db="EMBL/GenBank/DDBJ databases">
        <title>Human intestinal bacterial collection.</title>
        <authorList>
            <person name="Pauvert C."/>
            <person name="Hitch T.C.A."/>
            <person name="Clavel T."/>
        </authorList>
    </citation>
    <scope>NUCLEOTIDE SEQUENCE [LARGE SCALE GENOMIC DNA]</scope>
    <source>
        <strain evidence="3 4">CLA-JM-H11</strain>
    </source>
</reference>
<dbReference type="InterPro" id="IPR013486">
    <property type="entry name" value="SpoIID/LytB"/>
</dbReference>